<dbReference type="InterPro" id="IPR026055">
    <property type="entry name" value="FAR"/>
</dbReference>
<organism evidence="3 4">
    <name type="scientific">Eufriesea mexicana</name>
    <dbReference type="NCBI Taxonomy" id="516756"/>
    <lineage>
        <taxon>Eukaryota</taxon>
        <taxon>Metazoa</taxon>
        <taxon>Ecdysozoa</taxon>
        <taxon>Arthropoda</taxon>
        <taxon>Hexapoda</taxon>
        <taxon>Insecta</taxon>
        <taxon>Pterygota</taxon>
        <taxon>Neoptera</taxon>
        <taxon>Endopterygota</taxon>
        <taxon>Hymenoptera</taxon>
        <taxon>Apocrita</taxon>
        <taxon>Aculeata</taxon>
        <taxon>Apoidea</taxon>
        <taxon>Anthophila</taxon>
        <taxon>Apidae</taxon>
        <taxon>Eufriesea</taxon>
    </lineage>
</organism>
<dbReference type="AlphaFoldDB" id="A0A310SAG5"/>
<dbReference type="Pfam" id="PF07993">
    <property type="entry name" value="NAD_binding_4"/>
    <property type="match status" value="1"/>
</dbReference>
<proteinExistence type="inferred from homology"/>
<protein>
    <recommendedName>
        <fullName evidence="1">Fatty acyl-CoA reductase</fullName>
        <ecNumber evidence="1">1.2.1.84</ecNumber>
    </recommendedName>
</protein>
<dbReference type="EMBL" id="KQ791756">
    <property type="protein sequence ID" value="OAD47033.1"/>
    <property type="molecule type" value="Genomic_DNA"/>
</dbReference>
<dbReference type="InterPro" id="IPR036291">
    <property type="entry name" value="NAD(P)-bd_dom_sf"/>
</dbReference>
<gene>
    <name evidence="3" type="ORF">WN48_05529</name>
</gene>
<comment type="catalytic activity">
    <reaction evidence="1">
        <text>a long-chain fatty acyl-CoA + 2 NADPH + 2 H(+) = a long-chain primary fatty alcohol + 2 NADP(+) + CoA</text>
        <dbReference type="Rhea" id="RHEA:52716"/>
        <dbReference type="ChEBI" id="CHEBI:15378"/>
        <dbReference type="ChEBI" id="CHEBI:57287"/>
        <dbReference type="ChEBI" id="CHEBI:57783"/>
        <dbReference type="ChEBI" id="CHEBI:58349"/>
        <dbReference type="ChEBI" id="CHEBI:77396"/>
        <dbReference type="ChEBI" id="CHEBI:83139"/>
        <dbReference type="EC" id="1.2.1.84"/>
    </reaction>
</comment>
<sequence length="184" mass="21165">MKDANRTPHPNDERSSANNCNGQIRQFYAGKHVLLTGCTGFLGTVAVEKILRTCKEISKLYIMIRQKKGKSVEERINHFFKNDIFDKLREMNPNFMEKIEVIYGDLEKEDLGLSPEDRRRLVENVNEQIPWVGNKNGPVVLSLAVMNGYLHALYWYEHVTIDAIPVDMTINGLLAAIWDFVVNR</sequence>
<dbReference type="PANTHER" id="PTHR11011:SF45">
    <property type="entry name" value="FATTY ACYL-COA REDUCTASE CG8306-RELATED"/>
    <property type="match status" value="1"/>
</dbReference>
<dbReference type="Proteomes" id="UP000250275">
    <property type="component" value="Unassembled WGS sequence"/>
</dbReference>
<keyword evidence="1" id="KW-0521">NADP</keyword>
<dbReference type="SUPFAM" id="SSF51735">
    <property type="entry name" value="NAD(P)-binding Rossmann-fold domains"/>
    <property type="match status" value="1"/>
</dbReference>
<dbReference type="GO" id="GO:0005777">
    <property type="term" value="C:peroxisome"/>
    <property type="evidence" value="ECO:0007669"/>
    <property type="project" value="TreeGrafter"/>
</dbReference>
<comment type="similarity">
    <text evidence="1">Belongs to the fatty acyl-CoA reductase family.</text>
</comment>
<dbReference type="InterPro" id="IPR013120">
    <property type="entry name" value="FAR_NAD-bd"/>
</dbReference>
<dbReference type="PANTHER" id="PTHR11011">
    <property type="entry name" value="MALE STERILITY PROTEIN 2-RELATED"/>
    <property type="match status" value="1"/>
</dbReference>
<dbReference type="Gene3D" id="3.40.50.720">
    <property type="entry name" value="NAD(P)-binding Rossmann-like Domain"/>
    <property type="match status" value="1"/>
</dbReference>
<dbReference type="GO" id="GO:0080019">
    <property type="term" value="F:alcohol-forming very long-chain fatty acyl-CoA reductase activity"/>
    <property type="evidence" value="ECO:0007669"/>
    <property type="project" value="InterPro"/>
</dbReference>
<keyword evidence="1" id="KW-0444">Lipid biosynthesis</keyword>
<dbReference type="EC" id="1.2.1.84" evidence="1"/>
<dbReference type="GO" id="GO:0035336">
    <property type="term" value="P:long-chain fatty-acyl-CoA metabolic process"/>
    <property type="evidence" value="ECO:0007669"/>
    <property type="project" value="TreeGrafter"/>
</dbReference>
<comment type="function">
    <text evidence="1">Catalyzes the reduction of fatty acyl-CoA to fatty alcohols.</text>
</comment>
<keyword evidence="1" id="KW-0560">Oxidoreductase</keyword>
<dbReference type="OrthoDB" id="429813at2759"/>
<accession>A0A310SAG5</accession>
<evidence type="ECO:0000313" key="3">
    <source>
        <dbReference type="EMBL" id="OAD47033.1"/>
    </source>
</evidence>
<keyword evidence="1" id="KW-0443">Lipid metabolism</keyword>
<feature type="domain" description="Thioester reductase (TE)" evidence="2">
    <location>
        <begin position="35"/>
        <end position="126"/>
    </location>
</feature>
<evidence type="ECO:0000313" key="4">
    <source>
        <dbReference type="Proteomes" id="UP000250275"/>
    </source>
</evidence>
<keyword evidence="4" id="KW-1185">Reference proteome</keyword>
<name>A0A310SAG5_9HYME</name>
<dbReference type="GO" id="GO:0102965">
    <property type="term" value="F:alcohol-forming long-chain fatty acyl-CoA reductase activity"/>
    <property type="evidence" value="ECO:0007669"/>
    <property type="project" value="UniProtKB-EC"/>
</dbReference>
<evidence type="ECO:0000259" key="2">
    <source>
        <dbReference type="Pfam" id="PF07993"/>
    </source>
</evidence>
<reference evidence="3 4" key="1">
    <citation type="submission" date="2015-07" db="EMBL/GenBank/DDBJ databases">
        <title>The genome of Eufriesea mexicana.</title>
        <authorList>
            <person name="Pan H."/>
            <person name="Kapheim K."/>
        </authorList>
    </citation>
    <scope>NUCLEOTIDE SEQUENCE [LARGE SCALE GENOMIC DNA]</scope>
    <source>
        <strain evidence="3">0111107269</strain>
        <tissue evidence="3">Whole body</tissue>
    </source>
</reference>
<evidence type="ECO:0000256" key="1">
    <source>
        <dbReference type="RuleBase" id="RU363097"/>
    </source>
</evidence>